<dbReference type="Pfam" id="PF16221">
    <property type="entry name" value="HTH_47"/>
    <property type="match status" value="1"/>
</dbReference>
<dbReference type="Gene3D" id="3.40.630.10">
    <property type="entry name" value="Zn peptidases"/>
    <property type="match status" value="1"/>
</dbReference>
<dbReference type="InterPro" id="IPR032622">
    <property type="entry name" value="UCP01524_HTH"/>
</dbReference>
<dbReference type="Pfam" id="PF09940">
    <property type="entry name" value="DUF2172"/>
    <property type="match status" value="1"/>
</dbReference>
<evidence type="ECO:0000313" key="4">
    <source>
        <dbReference type="EMBL" id="AAR35342.1"/>
    </source>
</evidence>
<gene>
    <name evidence="4" type="ordered locus">GSU1966</name>
</gene>
<dbReference type="STRING" id="243231.GSU1966"/>
<reference evidence="4 5" key="1">
    <citation type="journal article" date="2003" name="Science">
        <title>Genome of Geobacter sulfurreducens: metal reduction in subsurface environments.</title>
        <authorList>
            <person name="Methe B.A."/>
            <person name="Nelson K.E."/>
            <person name="Eisen J.A."/>
            <person name="Paulsen I.T."/>
            <person name="Nelson W."/>
            <person name="Heidelberg J.F."/>
            <person name="Wu D."/>
            <person name="Wu M."/>
            <person name="Ward N."/>
            <person name="Beanan M.J."/>
            <person name="Dodson R.J."/>
            <person name="Madupu R."/>
            <person name="Brinkac L.M."/>
            <person name="Daugherty S.C."/>
            <person name="DeBoy R.T."/>
            <person name="Durkin A.S."/>
            <person name="Gwinn M."/>
            <person name="Kolonay J.F."/>
            <person name="Sullivan S.A."/>
            <person name="Haft D.H."/>
            <person name="Selengut J."/>
            <person name="Davidsen T.M."/>
            <person name="Zafar N."/>
            <person name="White O."/>
            <person name="Tran B."/>
            <person name="Romero C."/>
            <person name="Forberger H.A."/>
            <person name="Weidman J."/>
            <person name="Khouri H."/>
            <person name="Feldblyum T.V."/>
            <person name="Utterback T.R."/>
            <person name="Van Aken S.E."/>
            <person name="Lovley D.R."/>
            <person name="Fraser C.M."/>
        </authorList>
    </citation>
    <scope>NUCLEOTIDE SEQUENCE [LARGE SCALE GENOMIC DNA]</scope>
    <source>
        <strain evidence="5">ATCC 51573 / DSM 12127 / PCA</strain>
    </source>
</reference>
<evidence type="ECO:0000313" key="5">
    <source>
        <dbReference type="Proteomes" id="UP000000577"/>
    </source>
</evidence>
<feature type="domain" description="UCP01524 winged helix-turn-helix" evidence="2">
    <location>
        <begin position="357"/>
        <end position="431"/>
    </location>
</feature>
<dbReference type="InParanoid" id="Q74B36"/>
<dbReference type="InterPro" id="IPR012353">
    <property type="entry name" value="UCP015244"/>
</dbReference>
<dbReference type="RefSeq" id="WP_010942610.1">
    <property type="nucleotide sequence ID" value="NC_002939.5"/>
</dbReference>
<dbReference type="Gene3D" id="3.50.30.90">
    <property type="match status" value="1"/>
</dbReference>
<dbReference type="InterPro" id="IPR032589">
    <property type="entry name" value="DUF4910"/>
</dbReference>
<dbReference type="InterPro" id="IPR036388">
    <property type="entry name" value="WH-like_DNA-bd_sf"/>
</dbReference>
<dbReference type="Proteomes" id="UP000000577">
    <property type="component" value="Chromosome"/>
</dbReference>
<keyword evidence="5" id="KW-1185">Reference proteome</keyword>
<evidence type="ECO:0000259" key="2">
    <source>
        <dbReference type="Pfam" id="PF16221"/>
    </source>
</evidence>
<dbReference type="HOGENOM" id="CLU_052015_0_0_7"/>
<name>Q74B36_GEOSL</name>
<evidence type="ECO:0008006" key="6">
    <source>
        <dbReference type="Google" id="ProtNLM"/>
    </source>
</evidence>
<dbReference type="EMBL" id="AE017180">
    <property type="protein sequence ID" value="AAR35342.1"/>
    <property type="molecule type" value="Genomic_DNA"/>
</dbReference>
<evidence type="ECO:0000259" key="1">
    <source>
        <dbReference type="Pfam" id="PF09940"/>
    </source>
</evidence>
<dbReference type="OrthoDB" id="9765654at2"/>
<dbReference type="eggNOG" id="COG4310">
    <property type="taxonomic scope" value="Bacteria"/>
</dbReference>
<dbReference type="InterPro" id="IPR032610">
    <property type="entry name" value="DUF2172"/>
</dbReference>
<reference evidence="4 5" key="2">
    <citation type="journal article" date="2012" name="BMC Genomics">
        <title>Comparative genomic analysis of Geobacter sulfurreducens KN400, a strain with enhanced capacity for extracellular electron transfer and electricity production.</title>
        <authorList>
            <person name="Butler J.E."/>
            <person name="Young N.D."/>
            <person name="Aklujkar M."/>
            <person name="Lovley D.R."/>
        </authorList>
    </citation>
    <scope>NUCLEOTIDE SEQUENCE [LARGE SCALE GENOMIC DNA]</scope>
    <source>
        <strain evidence="5">ATCC 51573 / DSM 12127 / PCA</strain>
    </source>
</reference>
<dbReference type="Pfam" id="PF16254">
    <property type="entry name" value="DUF4910"/>
    <property type="match status" value="1"/>
</dbReference>
<feature type="domain" description="DUF4910" evidence="3">
    <location>
        <begin position="18"/>
        <end position="356"/>
    </location>
</feature>
<feature type="domain" description="DUF2172" evidence="1">
    <location>
        <begin position="68"/>
        <end position="159"/>
    </location>
</feature>
<protein>
    <recommendedName>
        <fullName evidence="6">Aminopeptidase</fullName>
    </recommendedName>
</protein>
<evidence type="ECO:0000259" key="3">
    <source>
        <dbReference type="Pfam" id="PF16254"/>
    </source>
</evidence>
<dbReference type="PATRIC" id="fig|243231.5.peg.2003"/>
<dbReference type="PIRSF" id="PIRSF015244">
    <property type="entry name" value="UCP015244"/>
    <property type="match status" value="1"/>
</dbReference>
<dbReference type="Gene3D" id="1.10.10.10">
    <property type="entry name" value="Winged helix-like DNA-binding domain superfamily/Winged helix DNA-binding domain"/>
    <property type="match status" value="1"/>
</dbReference>
<dbReference type="SMR" id="Q74B36"/>
<dbReference type="AlphaFoldDB" id="Q74B36"/>
<sequence>MPIDITSFDFTACGEEMYRLLAELFPLCRSITGDGVRETLRIIQGQIPLRLVEVPTGTQVFDWTVPREWAIRDAHISDSNGKRIVDFRSNNLHVVGYSVPVDRTISLAELQNHLYSLETMPDAIPYVTSYYQERWGFCLTHRQRSGLPDGEYRVFIDSELKDGHLTYGELIIPGETDREIFLSTYVCHPSMANNELSGPVVATMLARWIMSRPRRFTYRIVFVPETIGSLTYLSRNLDRMKESIVAGFNLTCIGDDRAYSFLPSRSGSTLADRAALNILGHKHPDFIRYSFLDRGSDERQYCSPGVDLPVVSVMRSKYREYPEYHTSLDNLDLVTPAGLQGGFSAVRDCLELLENNRVYRTTCLGEPQLGRRGLFPTVGTRDSHSQVADMLNVLAYADGTNDLIDISNTIQAPVGRLYPIIGKLAAAGLLVEQAADLSSRDVVEAGV</sequence>
<accession>Q74B36</accession>
<dbReference type="SUPFAM" id="SSF53187">
    <property type="entry name" value="Zn-dependent exopeptidases"/>
    <property type="match status" value="1"/>
</dbReference>
<dbReference type="CDD" id="cd05644">
    <property type="entry name" value="M28_like"/>
    <property type="match status" value="1"/>
</dbReference>
<dbReference type="EnsemblBacteria" id="AAR35342">
    <property type="protein sequence ID" value="AAR35342"/>
    <property type="gene ID" value="GSU1966"/>
</dbReference>
<organism evidence="4 5">
    <name type="scientific">Geobacter sulfurreducens (strain ATCC 51573 / DSM 12127 / PCA)</name>
    <dbReference type="NCBI Taxonomy" id="243231"/>
    <lineage>
        <taxon>Bacteria</taxon>
        <taxon>Pseudomonadati</taxon>
        <taxon>Thermodesulfobacteriota</taxon>
        <taxon>Desulfuromonadia</taxon>
        <taxon>Geobacterales</taxon>
        <taxon>Geobacteraceae</taxon>
        <taxon>Geobacter</taxon>
    </lineage>
</organism>
<dbReference type="KEGG" id="gsu:GSU1966"/>
<proteinExistence type="predicted"/>